<organism evidence="2 3">
    <name type="scientific">Lymnaea stagnalis</name>
    <name type="common">Great pond snail</name>
    <name type="synonym">Helix stagnalis</name>
    <dbReference type="NCBI Taxonomy" id="6523"/>
    <lineage>
        <taxon>Eukaryota</taxon>
        <taxon>Metazoa</taxon>
        <taxon>Spiralia</taxon>
        <taxon>Lophotrochozoa</taxon>
        <taxon>Mollusca</taxon>
        <taxon>Gastropoda</taxon>
        <taxon>Heterobranchia</taxon>
        <taxon>Euthyneura</taxon>
        <taxon>Panpulmonata</taxon>
        <taxon>Hygrophila</taxon>
        <taxon>Lymnaeoidea</taxon>
        <taxon>Lymnaeidae</taxon>
        <taxon>Lymnaea</taxon>
    </lineage>
</organism>
<comment type="caution">
    <text evidence="2">The sequence shown here is derived from an EMBL/GenBank/DDBJ whole genome shotgun (WGS) entry which is preliminary data.</text>
</comment>
<dbReference type="AlphaFoldDB" id="A0AAV2IP30"/>
<feature type="non-terminal residue" evidence="2">
    <location>
        <position position="100"/>
    </location>
</feature>
<proteinExistence type="predicted"/>
<dbReference type="EMBL" id="CAXITT010002060">
    <property type="protein sequence ID" value="CAL1548896.1"/>
    <property type="molecule type" value="Genomic_DNA"/>
</dbReference>
<keyword evidence="3" id="KW-1185">Reference proteome</keyword>
<feature type="region of interest" description="Disordered" evidence="1">
    <location>
        <begin position="1"/>
        <end position="100"/>
    </location>
</feature>
<sequence length="100" mass="11118">SYYAPPPAGYSNPRAPIPQTHPINYGQPPYVHRPTEAPPHAQHPRPAYGQPVFPPNYGQSRYPPPTHGLPPHTIPQQTHPGAIPQHYVSSYYRHPHPTAA</sequence>
<gene>
    <name evidence="2" type="ORF">GSLYS_00022213001</name>
</gene>
<reference evidence="2 3" key="1">
    <citation type="submission" date="2024-04" db="EMBL/GenBank/DDBJ databases">
        <authorList>
            <consortium name="Genoscope - CEA"/>
            <person name="William W."/>
        </authorList>
    </citation>
    <scope>NUCLEOTIDE SEQUENCE [LARGE SCALE GENOMIC DNA]</scope>
</reference>
<protein>
    <submittedName>
        <fullName evidence="2">Uncharacterized protein</fullName>
    </submittedName>
</protein>
<accession>A0AAV2IP30</accession>
<evidence type="ECO:0000313" key="2">
    <source>
        <dbReference type="EMBL" id="CAL1548896.1"/>
    </source>
</evidence>
<feature type="non-terminal residue" evidence="2">
    <location>
        <position position="1"/>
    </location>
</feature>
<dbReference type="Proteomes" id="UP001497497">
    <property type="component" value="Unassembled WGS sequence"/>
</dbReference>
<evidence type="ECO:0000256" key="1">
    <source>
        <dbReference type="SAM" id="MobiDB-lite"/>
    </source>
</evidence>
<evidence type="ECO:0000313" key="3">
    <source>
        <dbReference type="Proteomes" id="UP001497497"/>
    </source>
</evidence>
<name>A0AAV2IP30_LYMST</name>